<dbReference type="EMBL" id="BNCD01000015">
    <property type="protein sequence ID" value="GHH84193.1"/>
    <property type="molecule type" value="Genomic_DNA"/>
</dbReference>
<dbReference type="AlphaFoldDB" id="A0A919L4W7"/>
<protein>
    <submittedName>
        <fullName evidence="2">Transcriptional regulator</fullName>
    </submittedName>
</protein>
<dbReference type="InterPro" id="IPR043917">
    <property type="entry name" value="DUF5753"/>
</dbReference>
<comment type="caution">
    <text evidence="2">The sequence shown here is derived from an EMBL/GenBank/DDBJ whole genome shotgun (WGS) entry which is preliminary data.</text>
</comment>
<evidence type="ECO:0000259" key="1">
    <source>
        <dbReference type="Pfam" id="PF19054"/>
    </source>
</evidence>
<feature type="domain" description="DUF5753" evidence="1">
    <location>
        <begin position="98"/>
        <end position="274"/>
    </location>
</feature>
<accession>A0A919L4W7</accession>
<sequence>MGVHMARPLRELTPYRSNRDFYGAEMRRHRTGAEMSFDTLAARIPYSKSQLHRVETAEMLPPPGLSAALDRLFGTDGLFDRLSELVRQSQEIHPEQYRRSMRMEARAQLIEVYSGELVPGLLQTAAYAQALFRVSKPQASDEGIQELVAARLSRQERLRSVSPPRLSVILNEAVVRRPVGGPAVMREQLAAVLDVADTRTTVVQLLPFRNGEHALMGGTLKLMTLDDGTSVAWDESIVTGVLLEDEETVCDCRDKYDLLRTYALPPGETASFIRTVMEELSA</sequence>
<dbReference type="Pfam" id="PF19054">
    <property type="entry name" value="DUF5753"/>
    <property type="match status" value="1"/>
</dbReference>
<reference evidence="2" key="2">
    <citation type="submission" date="2020-09" db="EMBL/GenBank/DDBJ databases">
        <authorList>
            <person name="Sun Q."/>
            <person name="Ohkuma M."/>
        </authorList>
    </citation>
    <scope>NUCLEOTIDE SEQUENCE</scope>
    <source>
        <strain evidence="2">JCM 5069</strain>
    </source>
</reference>
<dbReference type="Proteomes" id="UP000603708">
    <property type="component" value="Unassembled WGS sequence"/>
</dbReference>
<organism evidence="2 3">
    <name type="scientific">Streptomyces sulfonofaciens</name>
    <dbReference type="NCBI Taxonomy" id="68272"/>
    <lineage>
        <taxon>Bacteria</taxon>
        <taxon>Bacillati</taxon>
        <taxon>Actinomycetota</taxon>
        <taxon>Actinomycetes</taxon>
        <taxon>Kitasatosporales</taxon>
        <taxon>Streptomycetaceae</taxon>
        <taxon>Streptomyces</taxon>
    </lineage>
</organism>
<keyword evidence="3" id="KW-1185">Reference proteome</keyword>
<evidence type="ECO:0000313" key="3">
    <source>
        <dbReference type="Proteomes" id="UP000603708"/>
    </source>
</evidence>
<name>A0A919L4W7_9ACTN</name>
<reference evidence="2" key="1">
    <citation type="journal article" date="2014" name="Int. J. Syst. Evol. Microbiol.">
        <title>Complete genome sequence of Corynebacterium casei LMG S-19264T (=DSM 44701T), isolated from a smear-ripened cheese.</title>
        <authorList>
            <consortium name="US DOE Joint Genome Institute (JGI-PGF)"/>
            <person name="Walter F."/>
            <person name="Albersmeier A."/>
            <person name="Kalinowski J."/>
            <person name="Ruckert C."/>
        </authorList>
    </citation>
    <scope>NUCLEOTIDE SEQUENCE</scope>
    <source>
        <strain evidence="2">JCM 5069</strain>
    </source>
</reference>
<evidence type="ECO:0000313" key="2">
    <source>
        <dbReference type="EMBL" id="GHH84193.1"/>
    </source>
</evidence>
<proteinExistence type="predicted"/>
<gene>
    <name evidence="2" type="ORF">GCM10018793_47930</name>
</gene>
<dbReference type="Pfam" id="PF13560">
    <property type="entry name" value="HTH_31"/>
    <property type="match status" value="1"/>
</dbReference>